<protein>
    <submittedName>
        <fullName evidence="3">S9 family peptidase</fullName>
    </submittedName>
</protein>
<evidence type="ECO:0000256" key="1">
    <source>
        <dbReference type="ARBA" id="ARBA00022801"/>
    </source>
</evidence>
<dbReference type="SUPFAM" id="SSF53474">
    <property type="entry name" value="alpha/beta-Hydrolases"/>
    <property type="match status" value="1"/>
</dbReference>
<dbReference type="InterPro" id="IPR001375">
    <property type="entry name" value="Peptidase_S9_cat"/>
</dbReference>
<sequence>MVIIDLKTKSLLAGFDVSSVNPDNAYFIDNERLILIASSNTRLWGFKGRHDISTAYAFNISSKKIHQLLIPGYGIYEGQTQLGKIIGISADKKYAYMPAYKSSGLYNLYKVSLESRKKPRVYKRGTADTIDFFLDENNEVIARERYSNKNDLHKVEALVNDKWQEIFREETPYRTKAFSGLTPDRKSLVMISQDKAHGRWAYYTMSLADGKISGPIFSHDNKDIEDVLTDTQRVVHGVQYSGFTPTYEFFDEKLNARMRGLKKALPNNTFQITDYTPDWKSMIFYMDGELSSGDYAFYQSGSLEMIAPARPEIPGQAVHPVTEYQFKARDGLTIPTLLTTPAGQTAKNLPAIMLPHGGPEAYDKRGFDWMSQYFANQGYLVIQPQFRGSKGFGSEHLLSGRGEWGRKMQDDLTDAVNHLAKEGTIDKNRVCIVGASYGGYAALAGATFTPDLYKCVVSINGVSDVERMLSTDKRNYGRNHWVVSYWQDVIAKGKVDEDHLEQISPINHVNKVKAPVLLIHGELDQTVPLRQSEEMFDELEDADKSVTFVELEDGDHHMSKEKNRLKALKAIDKFIKQYI</sequence>
<evidence type="ECO:0000313" key="4">
    <source>
        <dbReference type="Proteomes" id="UP000032352"/>
    </source>
</evidence>
<evidence type="ECO:0000313" key="3">
    <source>
        <dbReference type="EMBL" id="WDE08975.1"/>
    </source>
</evidence>
<feature type="domain" description="Peptidase S9 prolyl oligopeptidase catalytic" evidence="2">
    <location>
        <begin position="367"/>
        <end position="579"/>
    </location>
</feature>
<keyword evidence="1" id="KW-0378">Hydrolase</keyword>
<dbReference type="InterPro" id="IPR029058">
    <property type="entry name" value="AB_hydrolase_fold"/>
</dbReference>
<dbReference type="GO" id="GO:0006508">
    <property type="term" value="P:proteolysis"/>
    <property type="evidence" value="ECO:0007669"/>
    <property type="project" value="InterPro"/>
</dbReference>
<dbReference type="PANTHER" id="PTHR42776">
    <property type="entry name" value="SERINE PEPTIDASE S9 FAMILY MEMBER"/>
    <property type="match status" value="1"/>
</dbReference>
<name>A0AAE9ZAS0_9GAMM</name>
<dbReference type="GO" id="GO:0004252">
    <property type="term" value="F:serine-type endopeptidase activity"/>
    <property type="evidence" value="ECO:0007669"/>
    <property type="project" value="TreeGrafter"/>
</dbReference>
<dbReference type="Pfam" id="PF00326">
    <property type="entry name" value="Peptidase_S9"/>
    <property type="match status" value="1"/>
</dbReference>
<dbReference type="Proteomes" id="UP000032352">
    <property type="component" value="Chromosome pTvir"/>
</dbReference>
<organism evidence="3 4">
    <name type="scientific">Thalassomonas viridans</name>
    <dbReference type="NCBI Taxonomy" id="137584"/>
    <lineage>
        <taxon>Bacteria</taxon>
        <taxon>Pseudomonadati</taxon>
        <taxon>Pseudomonadota</taxon>
        <taxon>Gammaproteobacteria</taxon>
        <taxon>Alteromonadales</taxon>
        <taxon>Colwelliaceae</taxon>
        <taxon>Thalassomonas</taxon>
    </lineage>
</organism>
<dbReference type="Gene3D" id="3.40.50.1820">
    <property type="entry name" value="alpha/beta hydrolase"/>
    <property type="match status" value="1"/>
</dbReference>
<dbReference type="SUPFAM" id="SSF82171">
    <property type="entry name" value="DPP6 N-terminal domain-like"/>
    <property type="match status" value="1"/>
</dbReference>
<reference evidence="3 4" key="1">
    <citation type="journal article" date="2015" name="Genome Announc.">
        <title>Draft Genome Sequences of Marine Isolates of Thalassomonas viridans and Thalassomonas actiniarum.</title>
        <authorList>
            <person name="Olonade I."/>
            <person name="van Zyl L.J."/>
            <person name="Trindade M."/>
        </authorList>
    </citation>
    <scope>NUCLEOTIDE SEQUENCE [LARGE SCALE GENOMIC DNA]</scope>
    <source>
        <strain evidence="3 4">XOM25</strain>
    </source>
</reference>
<dbReference type="RefSeq" id="WP_053047143.1">
    <property type="nucleotide sequence ID" value="NZ_CP059734.1"/>
</dbReference>
<accession>A0AAE9ZAS0</accession>
<dbReference type="AlphaFoldDB" id="A0AAE9ZAS0"/>
<dbReference type="KEGG" id="tvd:SG34_029780"/>
<reference evidence="3 4" key="2">
    <citation type="journal article" date="2022" name="Mar. Drugs">
        <title>Bioassay-Guided Fractionation Leads to the Detection of Cholic Acid Generated by the Rare Thalassomonas sp.</title>
        <authorList>
            <person name="Pheiffer F."/>
            <person name="Schneider Y.K."/>
            <person name="Hansen E.H."/>
            <person name="Andersen J.H."/>
            <person name="Isaksson J."/>
            <person name="Busche T."/>
            <person name="R C."/>
            <person name="Kalinowski J."/>
            <person name="Zyl L.V."/>
            <person name="Trindade M."/>
        </authorList>
    </citation>
    <scope>NUCLEOTIDE SEQUENCE [LARGE SCALE GENOMIC DNA]</scope>
    <source>
        <strain evidence="3 4">XOM25</strain>
    </source>
</reference>
<gene>
    <name evidence="3" type="ORF">SG34_029780</name>
</gene>
<evidence type="ECO:0000259" key="2">
    <source>
        <dbReference type="Pfam" id="PF00326"/>
    </source>
</evidence>
<proteinExistence type="predicted"/>
<keyword evidence="4" id="KW-1185">Reference proteome</keyword>
<dbReference type="EMBL" id="CP059734">
    <property type="protein sequence ID" value="WDE08975.1"/>
    <property type="molecule type" value="Genomic_DNA"/>
</dbReference>
<dbReference type="PANTHER" id="PTHR42776:SF27">
    <property type="entry name" value="DIPEPTIDYL PEPTIDASE FAMILY MEMBER 6"/>
    <property type="match status" value="1"/>
</dbReference>